<dbReference type="PANTHER" id="PTHR11923:SF104">
    <property type="entry name" value="FI07620P"/>
    <property type="match status" value="1"/>
</dbReference>
<dbReference type="Proteomes" id="UP001566132">
    <property type="component" value="Unassembled WGS sequence"/>
</dbReference>
<evidence type="ECO:0000256" key="4">
    <source>
        <dbReference type="ARBA" id="ARBA00022692"/>
    </source>
</evidence>
<dbReference type="GO" id="GO:0005886">
    <property type="term" value="C:plasma membrane"/>
    <property type="evidence" value="ECO:0007669"/>
    <property type="project" value="UniProtKB-SubCell"/>
</dbReference>
<accession>A0ABD1FD01</accession>
<evidence type="ECO:0000256" key="1">
    <source>
        <dbReference type="ARBA" id="ARBA00004236"/>
    </source>
</evidence>
<dbReference type="EMBL" id="JBDJPC010000001">
    <property type="protein sequence ID" value="KAL1517132.1"/>
    <property type="molecule type" value="Genomic_DNA"/>
</dbReference>
<gene>
    <name evidence="9" type="ORF">ABEB36_000939</name>
</gene>
<dbReference type="PRINTS" id="PR01609">
    <property type="entry name" value="CD36FAMILY"/>
</dbReference>
<comment type="caution">
    <text evidence="9">The sequence shown here is derived from an EMBL/GenBank/DDBJ whole genome shotgun (WGS) entry which is preliminary data.</text>
</comment>
<proteinExistence type="inferred from homology"/>
<protein>
    <recommendedName>
        <fullName evidence="11">Scavenger receptor class B member 1</fullName>
    </recommendedName>
</protein>
<keyword evidence="10" id="KW-1185">Reference proteome</keyword>
<evidence type="ECO:0000256" key="2">
    <source>
        <dbReference type="ARBA" id="ARBA00010532"/>
    </source>
</evidence>
<organism evidence="9 10">
    <name type="scientific">Hypothenemus hampei</name>
    <name type="common">Coffee berry borer</name>
    <dbReference type="NCBI Taxonomy" id="57062"/>
    <lineage>
        <taxon>Eukaryota</taxon>
        <taxon>Metazoa</taxon>
        <taxon>Ecdysozoa</taxon>
        <taxon>Arthropoda</taxon>
        <taxon>Hexapoda</taxon>
        <taxon>Insecta</taxon>
        <taxon>Pterygota</taxon>
        <taxon>Neoptera</taxon>
        <taxon>Endopterygota</taxon>
        <taxon>Coleoptera</taxon>
        <taxon>Polyphaga</taxon>
        <taxon>Cucujiformia</taxon>
        <taxon>Curculionidae</taxon>
        <taxon>Scolytinae</taxon>
        <taxon>Hypothenemus</taxon>
    </lineage>
</organism>
<dbReference type="AlphaFoldDB" id="A0ABD1FD01"/>
<comment type="similarity">
    <text evidence="2">Belongs to the CD36 family.</text>
</comment>
<reference evidence="9 10" key="1">
    <citation type="submission" date="2024-05" db="EMBL/GenBank/DDBJ databases">
        <title>Genetic variation in Jamaican populations of the coffee berry borer (Hypothenemus hampei).</title>
        <authorList>
            <person name="Errbii M."/>
            <person name="Myrie A."/>
        </authorList>
    </citation>
    <scope>NUCLEOTIDE SEQUENCE [LARGE SCALE GENOMIC DNA]</scope>
    <source>
        <strain evidence="9">JA-Hopewell-2020-01-JO</strain>
        <tissue evidence="9">Whole body</tissue>
    </source>
</reference>
<sequence length="504" mass="57447">MVCTSSLMFVHNPTHAFIRMVLSLSDGTMFFNIWSNPPYDIFLKIYIFNITNSKEFLAGEEKMNVTELGPYVYREILTNQNATFNDTEGTVTYSPHREFVFAPEHSVGNPEQHRIMTTNLPLVGLQAFLNDRDYVSNLVFSSAAVALNSQPILDVTIHDYLWGYKDSLVEMANKLLPHWIDFESFGIFARLMSRDNGNTVTIVKDPSKFSSQHTALLNEEEKSAEFHVVRWNNLTGLKDWGYEKLLPEEVKKCHLVEGVFDGTIFPKNLPANRTLRLFRKAFCRPITLSFVRDTVGKEGFRQYEYKLDDNMFDVTAENDCFCYKNKCVKGIQNIAPCYYDIPITLSQPHFYNADPKMLEQVNGLNPIKEKHGSLCAIQPELGIPLSGNMRIQVNLQVDETKVNARTRRFHGMQVPLFWIEITTADLPKIVVFLLYLLCNILPVVLEIVKYLLGLGGLALISGSALYTLFKVRLPTTASVSNSEYTSIPIISIPAEFLEKRFSLK</sequence>
<dbReference type="Pfam" id="PF01130">
    <property type="entry name" value="CD36"/>
    <property type="match status" value="1"/>
</dbReference>
<keyword evidence="3" id="KW-1003">Cell membrane</keyword>
<evidence type="ECO:0000256" key="7">
    <source>
        <dbReference type="ARBA" id="ARBA00023180"/>
    </source>
</evidence>
<evidence type="ECO:0000256" key="5">
    <source>
        <dbReference type="ARBA" id="ARBA00022989"/>
    </source>
</evidence>
<evidence type="ECO:0008006" key="11">
    <source>
        <dbReference type="Google" id="ProtNLM"/>
    </source>
</evidence>
<feature type="transmembrane region" description="Helical" evidence="8">
    <location>
        <begin position="416"/>
        <end position="438"/>
    </location>
</feature>
<evidence type="ECO:0000256" key="8">
    <source>
        <dbReference type="SAM" id="Phobius"/>
    </source>
</evidence>
<evidence type="ECO:0000313" key="10">
    <source>
        <dbReference type="Proteomes" id="UP001566132"/>
    </source>
</evidence>
<dbReference type="PANTHER" id="PTHR11923">
    <property type="entry name" value="SCAVENGER RECEPTOR CLASS B TYPE-1 SR-B1"/>
    <property type="match status" value="1"/>
</dbReference>
<evidence type="ECO:0000256" key="6">
    <source>
        <dbReference type="ARBA" id="ARBA00023136"/>
    </source>
</evidence>
<feature type="transmembrane region" description="Helical" evidence="8">
    <location>
        <begin position="450"/>
        <end position="469"/>
    </location>
</feature>
<keyword evidence="6 8" id="KW-0472">Membrane</keyword>
<keyword evidence="4 8" id="KW-0812">Transmembrane</keyword>
<evidence type="ECO:0000313" key="9">
    <source>
        <dbReference type="EMBL" id="KAL1517132.1"/>
    </source>
</evidence>
<evidence type="ECO:0000256" key="3">
    <source>
        <dbReference type="ARBA" id="ARBA00022475"/>
    </source>
</evidence>
<name>A0ABD1FD01_HYPHA</name>
<dbReference type="InterPro" id="IPR002159">
    <property type="entry name" value="CD36_fam"/>
</dbReference>
<keyword evidence="5 8" id="KW-1133">Transmembrane helix</keyword>
<comment type="subcellular location">
    <subcellularLocation>
        <location evidence="1">Cell membrane</location>
    </subcellularLocation>
</comment>
<keyword evidence="7" id="KW-0325">Glycoprotein</keyword>